<proteinExistence type="predicted"/>
<gene>
    <name evidence="2" type="ORF">HINF_LOCUS17892</name>
    <name evidence="1" type="ORF">HINF_LOCUS66135</name>
</gene>
<dbReference type="EMBL" id="CAXDID020000045">
    <property type="protein sequence ID" value="CAL6002378.1"/>
    <property type="molecule type" value="Genomic_DNA"/>
</dbReference>
<reference evidence="1" key="1">
    <citation type="submission" date="2023-06" db="EMBL/GenBank/DDBJ databases">
        <authorList>
            <person name="Kurt Z."/>
        </authorList>
    </citation>
    <scope>NUCLEOTIDE SEQUENCE</scope>
</reference>
<accession>A0AA86UZJ4</accession>
<keyword evidence="3" id="KW-1185">Reference proteome</keyword>
<name>A0AA86UZJ4_9EUKA</name>
<dbReference type="AlphaFoldDB" id="A0AA86UZJ4"/>
<comment type="caution">
    <text evidence="1">The sequence shown here is derived from an EMBL/GenBank/DDBJ whole genome shotgun (WGS) entry which is preliminary data.</text>
</comment>
<dbReference type="Proteomes" id="UP001642409">
    <property type="component" value="Unassembled WGS sequence"/>
</dbReference>
<evidence type="ECO:0000313" key="1">
    <source>
        <dbReference type="EMBL" id="CAI9978490.1"/>
    </source>
</evidence>
<reference evidence="2 3" key="2">
    <citation type="submission" date="2024-07" db="EMBL/GenBank/DDBJ databases">
        <authorList>
            <person name="Akdeniz Z."/>
        </authorList>
    </citation>
    <scope>NUCLEOTIDE SEQUENCE [LARGE SCALE GENOMIC DNA]</scope>
</reference>
<dbReference type="EMBL" id="CATOUU010001185">
    <property type="protein sequence ID" value="CAI9978490.1"/>
    <property type="molecule type" value="Genomic_DNA"/>
</dbReference>
<evidence type="ECO:0000313" key="2">
    <source>
        <dbReference type="EMBL" id="CAL6002378.1"/>
    </source>
</evidence>
<evidence type="ECO:0000313" key="3">
    <source>
        <dbReference type="Proteomes" id="UP001642409"/>
    </source>
</evidence>
<sequence>MKFITDIQKKQIDQLQNCVLMSSEEKESVLIILQQNYVLANSYIDRLQKIIQLQQDIQTLEANFQEQLSILKKNLILKDIIMQQFTICRVLLKRVLSLYIDLSNLLLHPASTDLQFDSTGILSQKLNFPYFSDSESQLLFQAITQVQKPIYYYGRKQFDCDSTNVQQFDYSNPFYNESYSGGPSKCFFELGRRMKFII</sequence>
<protein>
    <submittedName>
        <fullName evidence="2">Hypothetical_protein</fullName>
    </submittedName>
</protein>
<organism evidence="1">
    <name type="scientific">Hexamita inflata</name>
    <dbReference type="NCBI Taxonomy" id="28002"/>
    <lineage>
        <taxon>Eukaryota</taxon>
        <taxon>Metamonada</taxon>
        <taxon>Diplomonadida</taxon>
        <taxon>Hexamitidae</taxon>
        <taxon>Hexamitinae</taxon>
        <taxon>Hexamita</taxon>
    </lineage>
</organism>